<evidence type="ECO:0000313" key="1">
    <source>
        <dbReference type="EMBL" id="KZF19260.1"/>
    </source>
</evidence>
<dbReference type="AlphaFoldDB" id="A0A164ZLZ6"/>
<proteinExistence type="predicted"/>
<accession>A0A164ZLZ6</accession>
<sequence length="81" mass="9426">MNLRNSIIFKNYETSVRTSRSMDRCIYYRHLRSEFPIISSGKKISSSFSDFSLWPLTLGARLITFSSCPPTRYPCIVSHRT</sequence>
<protein>
    <submittedName>
        <fullName evidence="1">Uncharacterized protein</fullName>
    </submittedName>
</protein>
<reference evidence="1 2" key="1">
    <citation type="journal article" date="2016" name="Fungal Biol.">
        <title>The genome of Xylona heveae provides a window into fungal endophytism.</title>
        <authorList>
            <person name="Gazis R."/>
            <person name="Kuo A."/>
            <person name="Riley R."/>
            <person name="LaButti K."/>
            <person name="Lipzen A."/>
            <person name="Lin J."/>
            <person name="Amirebrahimi M."/>
            <person name="Hesse C.N."/>
            <person name="Spatafora J.W."/>
            <person name="Henrissat B."/>
            <person name="Hainaut M."/>
            <person name="Grigoriev I.V."/>
            <person name="Hibbett D.S."/>
        </authorList>
    </citation>
    <scope>NUCLEOTIDE SEQUENCE [LARGE SCALE GENOMIC DNA]</scope>
    <source>
        <strain evidence="1 2">TC161</strain>
    </source>
</reference>
<dbReference type="RefSeq" id="XP_018184815.1">
    <property type="nucleotide sequence ID" value="XM_018336642.1"/>
</dbReference>
<dbReference type="InParanoid" id="A0A164ZLZ6"/>
<keyword evidence="2" id="KW-1185">Reference proteome</keyword>
<dbReference type="EMBL" id="KV407467">
    <property type="protein sequence ID" value="KZF19260.1"/>
    <property type="molecule type" value="Genomic_DNA"/>
</dbReference>
<dbReference type="Proteomes" id="UP000076632">
    <property type="component" value="Unassembled WGS sequence"/>
</dbReference>
<gene>
    <name evidence="1" type="ORF">L228DRAFT_49592</name>
</gene>
<organism evidence="1 2">
    <name type="scientific">Xylona heveae (strain CBS 132557 / TC161)</name>
    <dbReference type="NCBI Taxonomy" id="1328760"/>
    <lineage>
        <taxon>Eukaryota</taxon>
        <taxon>Fungi</taxon>
        <taxon>Dikarya</taxon>
        <taxon>Ascomycota</taxon>
        <taxon>Pezizomycotina</taxon>
        <taxon>Xylonomycetes</taxon>
        <taxon>Xylonales</taxon>
        <taxon>Xylonaceae</taxon>
        <taxon>Xylona</taxon>
    </lineage>
</organism>
<dbReference type="GeneID" id="28901779"/>
<evidence type="ECO:0000313" key="2">
    <source>
        <dbReference type="Proteomes" id="UP000076632"/>
    </source>
</evidence>
<name>A0A164ZLZ6_XYLHT</name>